<accession>A0ABU1IEJ8</accession>
<dbReference type="InterPro" id="IPR001932">
    <property type="entry name" value="PPM-type_phosphatase-like_dom"/>
</dbReference>
<dbReference type="Pfam" id="PF13581">
    <property type="entry name" value="HATPase_c_2"/>
    <property type="match status" value="1"/>
</dbReference>
<gene>
    <name evidence="2" type="ORF">QE399_003296</name>
</gene>
<sequence>MEVIRGWGHKAFPIGDASRVGEVRRHVAQLAAAQGWTDTDAGRLAIVATELATNLLRHAREGQMWVALRAPFDEIEVIAVDRGPGIENVTEAMRDGASTRQDSAGTGLGALARLADDFDLLSSPAGTIGVARVRPVGAARTVLSRKLGAVCLAVPPEPVSGDAWALSEDGGQSTVIVADGLGHGVLAAEAAQAALGAFAEVPSEPLDRVLHRCHGALQGTRGAAVLAVRTLADALQSCGAGNVAARVFTGLGERSLMGQHGTVGLQIPTLLVSSQERPQHSALVMYTDGITTRWQTKDYAGLLARDATLLAAAILWHNTRSRDDATVIVLQAEEAL</sequence>
<evidence type="ECO:0000313" key="2">
    <source>
        <dbReference type="EMBL" id="MDR6215607.1"/>
    </source>
</evidence>
<dbReference type="InterPro" id="IPR036890">
    <property type="entry name" value="HATPase_C_sf"/>
</dbReference>
<dbReference type="PANTHER" id="PTHR35801">
    <property type="entry name" value="PHOSPHOSERINE PHOSPHATASE RSBX"/>
    <property type="match status" value="1"/>
</dbReference>
<dbReference type="PANTHER" id="PTHR35801:SF1">
    <property type="entry name" value="PHOSPHOSERINE PHOSPHATASE RSBX"/>
    <property type="match status" value="1"/>
</dbReference>
<dbReference type="RefSeq" id="WP_309830376.1">
    <property type="nucleotide sequence ID" value="NZ_JAVIZX010000001.1"/>
</dbReference>
<reference evidence="2 3" key="1">
    <citation type="submission" date="2023-08" db="EMBL/GenBank/DDBJ databases">
        <title>Functional and genomic diversity of the sorghum phyllosphere microbiome.</title>
        <authorList>
            <person name="Shade A."/>
        </authorList>
    </citation>
    <scope>NUCLEOTIDE SEQUENCE [LARGE SCALE GENOMIC DNA]</scope>
    <source>
        <strain evidence="2 3">SORGH_AS_0335</strain>
    </source>
</reference>
<evidence type="ECO:0000313" key="3">
    <source>
        <dbReference type="Proteomes" id="UP001267710"/>
    </source>
</evidence>
<dbReference type="Pfam" id="PF07228">
    <property type="entry name" value="SpoIIE"/>
    <property type="match status" value="1"/>
</dbReference>
<proteinExistence type="predicted"/>
<dbReference type="Gene3D" id="3.60.40.10">
    <property type="entry name" value="PPM-type phosphatase domain"/>
    <property type="match status" value="1"/>
</dbReference>
<comment type="caution">
    <text evidence="2">The sequence shown here is derived from an EMBL/GenBank/DDBJ whole genome shotgun (WGS) entry which is preliminary data.</text>
</comment>
<dbReference type="SUPFAM" id="SSF81606">
    <property type="entry name" value="PP2C-like"/>
    <property type="match status" value="1"/>
</dbReference>
<dbReference type="SUPFAM" id="SSF55874">
    <property type="entry name" value="ATPase domain of HSP90 chaperone/DNA topoisomerase II/histidine kinase"/>
    <property type="match status" value="1"/>
</dbReference>
<dbReference type="EMBL" id="JAVIZX010000001">
    <property type="protein sequence ID" value="MDR6215607.1"/>
    <property type="molecule type" value="Genomic_DNA"/>
</dbReference>
<feature type="domain" description="PPM-type phosphatase" evidence="1">
    <location>
        <begin position="147"/>
        <end position="332"/>
    </location>
</feature>
<name>A0ABU1IEJ8_9BURK</name>
<dbReference type="InterPro" id="IPR003594">
    <property type="entry name" value="HATPase_dom"/>
</dbReference>
<dbReference type="InterPro" id="IPR036457">
    <property type="entry name" value="PPM-type-like_dom_sf"/>
</dbReference>
<dbReference type="SMART" id="SM00331">
    <property type="entry name" value="PP2C_SIG"/>
    <property type="match status" value="1"/>
</dbReference>
<dbReference type="Proteomes" id="UP001267710">
    <property type="component" value="Unassembled WGS sequence"/>
</dbReference>
<dbReference type="Gene3D" id="3.30.565.10">
    <property type="entry name" value="Histidine kinase-like ATPase, C-terminal domain"/>
    <property type="match status" value="1"/>
</dbReference>
<evidence type="ECO:0000259" key="1">
    <source>
        <dbReference type="SMART" id="SM00331"/>
    </source>
</evidence>
<organism evidence="2 3">
    <name type="scientific">Paracidovorax wautersii</name>
    <dbReference type="NCBI Taxonomy" id="1177982"/>
    <lineage>
        <taxon>Bacteria</taxon>
        <taxon>Pseudomonadati</taxon>
        <taxon>Pseudomonadota</taxon>
        <taxon>Betaproteobacteria</taxon>
        <taxon>Burkholderiales</taxon>
        <taxon>Comamonadaceae</taxon>
        <taxon>Paracidovorax</taxon>
    </lineage>
</organism>
<dbReference type="InterPro" id="IPR039248">
    <property type="entry name" value="Ptase_RsbX"/>
</dbReference>
<protein>
    <submittedName>
        <fullName evidence="2">Anti-sigma regulatory factor (Ser/Thr protein kinase)</fullName>
    </submittedName>
</protein>
<keyword evidence="3" id="KW-1185">Reference proteome</keyword>